<evidence type="ECO:0000313" key="2">
    <source>
        <dbReference type="EMBL" id="RAG82189.1"/>
    </source>
</evidence>
<feature type="region of interest" description="Disordered" evidence="1">
    <location>
        <begin position="406"/>
        <end position="433"/>
    </location>
</feature>
<name>A0A2X0K3R3_9ACTN</name>
<accession>A0A2X0K3R3</accession>
<sequence>MLSRYAFFAASRRAMHALVVNDLNTADRLIAQTAELGEQAAEPDLEAVVHSLAAARARQTGDVVTLRSEAAAFAAFGAAEGVPSGSAEAAALWLAADEPDRALALLDQLAGGGLDTVARDVDFLLTVTSLVQVAAELHVHAVLEDGVRLLEPFTGRAVLNAGAVIFHGVVDDYLHRAEQSLSREGAATRRRHTATSCYQRIGADWWRERLSVPEARPPRARELTARLRQEGDLGWVVGKNGSTFVLPDLKGLHYLRELLRRPGVEISALDLSAIAPGHTPIVVDDSGAGEVIDNQALVAYRERLREIDAELDDAEPWTGQAQLDRLRDEREALLAEVRVATGLGGRRRHFGSTHEKARVAVRKAIASVLDRIQQHDDALARLLRDTVHTGTSCRYDPDPTRPVIWQLDPPGPEPGTGSRADVGPSGEAGCGMR</sequence>
<dbReference type="Proteomes" id="UP000248889">
    <property type="component" value="Unassembled WGS sequence"/>
</dbReference>
<evidence type="ECO:0000256" key="1">
    <source>
        <dbReference type="SAM" id="MobiDB-lite"/>
    </source>
</evidence>
<evidence type="ECO:0000313" key="3">
    <source>
        <dbReference type="Proteomes" id="UP000248889"/>
    </source>
</evidence>
<proteinExistence type="predicted"/>
<keyword evidence="3" id="KW-1185">Reference proteome</keyword>
<dbReference type="OrthoDB" id="134712at2"/>
<protein>
    <submittedName>
        <fullName evidence="2">Uncharacterized protein</fullName>
    </submittedName>
</protein>
<organism evidence="2 3">
    <name type="scientific">Streptacidiphilus pinicola</name>
    <dbReference type="NCBI Taxonomy" id="2219663"/>
    <lineage>
        <taxon>Bacteria</taxon>
        <taxon>Bacillati</taxon>
        <taxon>Actinomycetota</taxon>
        <taxon>Actinomycetes</taxon>
        <taxon>Kitasatosporales</taxon>
        <taxon>Streptomycetaceae</taxon>
        <taxon>Streptacidiphilus</taxon>
    </lineage>
</organism>
<dbReference type="RefSeq" id="WP_111505938.1">
    <property type="nucleotide sequence ID" value="NZ_QKYN01000121.1"/>
</dbReference>
<dbReference type="AlphaFoldDB" id="A0A2X0K3R3"/>
<gene>
    <name evidence="2" type="ORF">DN069_29025</name>
</gene>
<reference evidence="2 3" key="1">
    <citation type="submission" date="2018-06" db="EMBL/GenBank/DDBJ databases">
        <title>Streptacidiphilus pinicola sp. nov., isolated from pine grove soil.</title>
        <authorList>
            <person name="Roh S.G."/>
            <person name="Park S."/>
            <person name="Kim M.-K."/>
            <person name="Yun B.-R."/>
            <person name="Park J."/>
            <person name="Kim M.J."/>
            <person name="Kim Y.S."/>
            <person name="Kim S.B."/>
        </authorList>
    </citation>
    <scope>NUCLEOTIDE SEQUENCE [LARGE SCALE GENOMIC DNA]</scope>
    <source>
        <strain evidence="2 3">MMS16-CNU450</strain>
    </source>
</reference>
<dbReference type="EMBL" id="QKYN01000121">
    <property type="protein sequence ID" value="RAG82189.1"/>
    <property type="molecule type" value="Genomic_DNA"/>
</dbReference>
<comment type="caution">
    <text evidence="2">The sequence shown here is derived from an EMBL/GenBank/DDBJ whole genome shotgun (WGS) entry which is preliminary data.</text>
</comment>